<dbReference type="InterPro" id="IPR004000">
    <property type="entry name" value="Actin"/>
</dbReference>
<dbReference type="VEuPathDB" id="PlasmoDB:AK88_00486"/>
<dbReference type="Gene3D" id="3.90.640.10">
    <property type="entry name" value="Actin, Chain A, domain 4"/>
    <property type="match status" value="2"/>
</dbReference>
<dbReference type="Pfam" id="PF00022">
    <property type="entry name" value="Actin"/>
    <property type="match status" value="1"/>
</dbReference>
<evidence type="ECO:0000256" key="1">
    <source>
        <dbReference type="ARBA" id="ARBA00022801"/>
    </source>
</evidence>
<dbReference type="InterPro" id="IPR004001">
    <property type="entry name" value="Actin_CS"/>
</dbReference>
<dbReference type="Proteomes" id="UP000054561">
    <property type="component" value="Unassembled WGS sequence"/>
</dbReference>
<comment type="catalytic activity">
    <reaction evidence="2">
        <text>ATP + H2O = ADP + phosphate + H(+)</text>
        <dbReference type="Rhea" id="RHEA:13065"/>
        <dbReference type="ChEBI" id="CHEBI:15377"/>
        <dbReference type="ChEBI" id="CHEBI:15378"/>
        <dbReference type="ChEBI" id="CHEBI:30616"/>
        <dbReference type="ChEBI" id="CHEBI:43474"/>
        <dbReference type="ChEBI" id="CHEBI:456216"/>
    </reaction>
</comment>
<dbReference type="RefSeq" id="XP_012333560.1">
    <property type="nucleotide sequence ID" value="XM_012478137.1"/>
</dbReference>
<sequence length="519" mass="57241">MNSKNDVGENLLCGGEDISALVVDLGFCTTKIGHNQEDTPRVFLRSACGEDVSPEGSAPPGYPISNGIGSGRSIGGGRCSKLKFPLNLYNAEEHVRVKPLFERNPVDNTTHMNSDVFEKILQHGIEGVESKRVFECSDEIINPVKLGGLHLKMNEHPILLSEANIHNHRVREEMTEILFEAFNIPALYFAKKAKLSAFSLGRCSALVVDIGGSSLNLTPVYEGYVLQKNSFEFNIGGDYFDRLIYALLKKDQVRVVPYYEQRQRGSAGGAACSGSSWGSGLAACLGSSWGSAKLHPNVHTSYEEEAIMDVIRYMKESICKVRVGQNSSANKKNENVIGNLKNGKEVEIAGQPNNGAKNVNAPKWKTGQEEEEEENDEFFELPDGVKIKTHKYKYNIAEELFRPIPSDQNFNGLPEAIVNCVISSDVDIRKELLQAIIVTGGSSLFPGLVDRLYNSLREKECFSQTIKIKILNMASSVENLYSSWLGGSILASLGTFQQLWVSRAEYDDAGHAVVLDRCF</sequence>
<protein>
    <recommendedName>
        <fullName evidence="6">Actin</fullName>
    </recommendedName>
</protein>
<evidence type="ECO:0000256" key="2">
    <source>
        <dbReference type="ARBA" id="ARBA00049360"/>
    </source>
</evidence>
<dbReference type="GO" id="GO:0016787">
    <property type="term" value="F:hydrolase activity"/>
    <property type="evidence" value="ECO:0007669"/>
    <property type="project" value="UniProtKB-KW"/>
</dbReference>
<dbReference type="SMART" id="SM00268">
    <property type="entry name" value="ACTIN"/>
    <property type="match status" value="1"/>
</dbReference>
<gene>
    <name evidence="4" type="ORF">AK88_00486</name>
</gene>
<evidence type="ECO:0000256" key="3">
    <source>
        <dbReference type="RuleBase" id="RU000487"/>
    </source>
</evidence>
<accession>A0A0D9QS79</accession>
<dbReference type="GeneID" id="24265800"/>
<dbReference type="InterPro" id="IPR043129">
    <property type="entry name" value="ATPase_NBD"/>
</dbReference>
<evidence type="ECO:0000313" key="5">
    <source>
        <dbReference type="Proteomes" id="UP000054561"/>
    </source>
</evidence>
<evidence type="ECO:0000313" key="4">
    <source>
        <dbReference type="EMBL" id="KJP89778.1"/>
    </source>
</evidence>
<keyword evidence="5" id="KW-1185">Reference proteome</keyword>
<dbReference type="PROSITE" id="PS00432">
    <property type="entry name" value="ACTINS_2"/>
    <property type="match status" value="1"/>
</dbReference>
<dbReference type="AlphaFoldDB" id="A0A0D9QS79"/>
<dbReference type="OrthoDB" id="5132116at2759"/>
<reference evidence="4 5" key="1">
    <citation type="submission" date="2014-03" db="EMBL/GenBank/DDBJ databases">
        <title>The Genome Sequence of Plasmodium fragile nilgiri.</title>
        <authorList>
            <consortium name="The Broad Institute Genomics Platform"/>
            <consortium name="The Broad Institute Genome Sequencing Center for Infectious Disease"/>
            <person name="Neafsey D."/>
            <person name="Duraisingh M."/>
            <person name="Young S.K."/>
            <person name="Zeng Q."/>
            <person name="Gargeya S."/>
            <person name="Abouelleil A."/>
            <person name="Alvarado L."/>
            <person name="Chapman S.B."/>
            <person name="Gainer-Dewar J."/>
            <person name="Goldberg J."/>
            <person name="Griggs A."/>
            <person name="Gujja S."/>
            <person name="Hansen M."/>
            <person name="Howarth C."/>
            <person name="Imamovic A."/>
            <person name="Larimer J."/>
            <person name="Pearson M."/>
            <person name="Poon T.W."/>
            <person name="Priest M."/>
            <person name="Roberts A."/>
            <person name="Saif S."/>
            <person name="Shea T."/>
            <person name="Sykes S."/>
            <person name="Wortman J."/>
            <person name="Nusbaum C."/>
            <person name="Birren B."/>
        </authorList>
    </citation>
    <scope>NUCLEOTIDE SEQUENCE [LARGE SCALE GENOMIC DNA]</scope>
    <source>
        <strain evidence="5">nilgiri</strain>
    </source>
</reference>
<proteinExistence type="inferred from homology"/>
<dbReference type="OMA" id="CIDSCDV"/>
<keyword evidence="1" id="KW-0378">Hydrolase</keyword>
<name>A0A0D9QS79_PLAFR</name>
<dbReference type="Gene3D" id="3.30.420.40">
    <property type="match status" value="4"/>
</dbReference>
<evidence type="ECO:0008006" key="6">
    <source>
        <dbReference type="Google" id="ProtNLM"/>
    </source>
</evidence>
<dbReference type="EMBL" id="KQ001648">
    <property type="protein sequence ID" value="KJP89778.1"/>
    <property type="molecule type" value="Genomic_DNA"/>
</dbReference>
<comment type="similarity">
    <text evidence="3">Belongs to the actin family.</text>
</comment>
<dbReference type="SUPFAM" id="SSF53067">
    <property type="entry name" value="Actin-like ATPase domain"/>
    <property type="match status" value="2"/>
</dbReference>
<dbReference type="PANTHER" id="PTHR11937">
    <property type="entry name" value="ACTIN"/>
    <property type="match status" value="1"/>
</dbReference>
<organism evidence="4 5">
    <name type="scientific">Plasmodium fragile</name>
    <dbReference type="NCBI Taxonomy" id="5857"/>
    <lineage>
        <taxon>Eukaryota</taxon>
        <taxon>Sar</taxon>
        <taxon>Alveolata</taxon>
        <taxon>Apicomplexa</taxon>
        <taxon>Aconoidasida</taxon>
        <taxon>Haemosporida</taxon>
        <taxon>Plasmodiidae</taxon>
        <taxon>Plasmodium</taxon>
        <taxon>Plasmodium (Plasmodium)</taxon>
    </lineage>
</organism>